<reference evidence="1" key="2">
    <citation type="submission" date="2020-09" db="EMBL/GenBank/DDBJ databases">
        <authorList>
            <person name="Sun Q."/>
            <person name="Ohkuma M."/>
        </authorList>
    </citation>
    <scope>NUCLEOTIDE SEQUENCE</scope>
    <source>
        <strain evidence="1">JCM 3091</strain>
    </source>
</reference>
<evidence type="ECO:0000313" key="1">
    <source>
        <dbReference type="EMBL" id="GGK13209.1"/>
    </source>
</evidence>
<proteinExistence type="predicted"/>
<sequence>MEMEPYATIKELTGRLDWTLDDDELRIAGTALVDASDLARGYGRNWPVATVPALVRTLVLRSAARYMRNPDGYVTSRAGDEALTWSDLGAEAGTPYFTRPEKALLARLAGNHRLTSVPATAWQTKARPDDGTVPVAGGGKHFPMFHPEEHQR</sequence>
<dbReference type="AlphaFoldDB" id="A0A8J3FFK4"/>
<gene>
    <name evidence="1" type="ORF">GCM10010124_02210</name>
</gene>
<reference evidence="1" key="1">
    <citation type="journal article" date="2014" name="Int. J. Syst. Evol. Microbiol.">
        <title>Complete genome sequence of Corynebacterium casei LMG S-19264T (=DSM 44701T), isolated from a smear-ripened cheese.</title>
        <authorList>
            <consortium name="US DOE Joint Genome Institute (JGI-PGF)"/>
            <person name="Walter F."/>
            <person name="Albersmeier A."/>
            <person name="Kalinowski J."/>
            <person name="Ruckert C."/>
        </authorList>
    </citation>
    <scope>NUCLEOTIDE SEQUENCE</scope>
    <source>
        <strain evidence="1">JCM 3091</strain>
    </source>
</reference>
<dbReference type="EMBL" id="BMQC01000001">
    <property type="protein sequence ID" value="GGK13209.1"/>
    <property type="molecule type" value="Genomic_DNA"/>
</dbReference>
<dbReference type="Proteomes" id="UP000662200">
    <property type="component" value="Unassembled WGS sequence"/>
</dbReference>
<dbReference type="RefSeq" id="WP_229789256.1">
    <property type="nucleotide sequence ID" value="NZ_BMQC01000001.1"/>
</dbReference>
<comment type="caution">
    <text evidence="1">The sequence shown here is derived from an EMBL/GenBank/DDBJ whole genome shotgun (WGS) entry which is preliminary data.</text>
</comment>
<keyword evidence="2" id="KW-1185">Reference proteome</keyword>
<accession>A0A8J3FFK4</accession>
<protein>
    <recommendedName>
        <fullName evidence="3">Head-to-tail adaptor</fullName>
    </recommendedName>
</protein>
<evidence type="ECO:0008006" key="3">
    <source>
        <dbReference type="Google" id="ProtNLM"/>
    </source>
</evidence>
<organism evidence="1 2">
    <name type="scientific">Pilimelia terevasa</name>
    <dbReference type="NCBI Taxonomy" id="53372"/>
    <lineage>
        <taxon>Bacteria</taxon>
        <taxon>Bacillati</taxon>
        <taxon>Actinomycetota</taxon>
        <taxon>Actinomycetes</taxon>
        <taxon>Micromonosporales</taxon>
        <taxon>Micromonosporaceae</taxon>
        <taxon>Pilimelia</taxon>
    </lineage>
</organism>
<name>A0A8J3FFK4_9ACTN</name>
<evidence type="ECO:0000313" key="2">
    <source>
        <dbReference type="Proteomes" id="UP000662200"/>
    </source>
</evidence>